<protein>
    <submittedName>
        <fullName evidence="4">Recombinase family protein</fullName>
    </submittedName>
</protein>
<feature type="domain" description="Recombinase" evidence="3">
    <location>
        <begin position="183"/>
        <end position="308"/>
    </location>
</feature>
<evidence type="ECO:0000259" key="3">
    <source>
        <dbReference type="PROSITE" id="PS51737"/>
    </source>
</evidence>
<dbReference type="InterPro" id="IPR025827">
    <property type="entry name" value="Zn_ribbon_recom_dom"/>
</dbReference>
<dbReference type="PROSITE" id="PS51736">
    <property type="entry name" value="RECOMBINASES_3"/>
    <property type="match status" value="1"/>
</dbReference>
<reference evidence="4 5" key="1">
    <citation type="submission" date="2023-03" db="EMBL/GenBank/DDBJ databases">
        <title>Complete genome sequence of Tepidibacter sp. SWIR-1, isolated from a deep-sea hydrothermal vent.</title>
        <authorList>
            <person name="Li X."/>
        </authorList>
    </citation>
    <scope>NUCLEOTIDE SEQUENCE [LARGE SCALE GENOMIC DNA]</scope>
    <source>
        <strain evidence="4 5">SWIR-1</strain>
    </source>
</reference>
<dbReference type="SUPFAM" id="SSF53041">
    <property type="entry name" value="Resolvase-like"/>
    <property type="match status" value="1"/>
</dbReference>
<dbReference type="RefSeq" id="WP_277732869.1">
    <property type="nucleotide sequence ID" value="NZ_CP120733.1"/>
</dbReference>
<gene>
    <name evidence="4" type="ORF">P4S50_02190</name>
</gene>
<name>A0ABY8EGK8_9FIRM</name>
<keyword evidence="5" id="KW-1185">Reference proteome</keyword>
<dbReference type="Proteomes" id="UP001222800">
    <property type="component" value="Chromosome"/>
</dbReference>
<evidence type="ECO:0000313" key="4">
    <source>
        <dbReference type="EMBL" id="WFD10904.1"/>
    </source>
</evidence>
<dbReference type="InterPro" id="IPR050639">
    <property type="entry name" value="SSR_resolvase"/>
</dbReference>
<dbReference type="EMBL" id="CP120733">
    <property type="protein sequence ID" value="WFD10904.1"/>
    <property type="molecule type" value="Genomic_DNA"/>
</dbReference>
<dbReference type="Pfam" id="PF07508">
    <property type="entry name" value="Recombinase"/>
    <property type="match status" value="1"/>
</dbReference>
<dbReference type="Gene3D" id="3.40.50.1390">
    <property type="entry name" value="Resolvase, N-terminal catalytic domain"/>
    <property type="match status" value="1"/>
</dbReference>
<dbReference type="InterPro" id="IPR006119">
    <property type="entry name" value="Resolv_N"/>
</dbReference>
<dbReference type="PANTHER" id="PTHR30461">
    <property type="entry name" value="DNA-INVERTASE FROM LAMBDOID PROPHAGE"/>
    <property type="match status" value="1"/>
</dbReference>
<feature type="domain" description="Resolvase/invertase-type recombinase catalytic" evidence="2">
    <location>
        <begin position="25"/>
        <end position="173"/>
    </location>
</feature>
<dbReference type="InterPro" id="IPR011109">
    <property type="entry name" value="DNA_bind_recombinase_dom"/>
</dbReference>
<dbReference type="PROSITE" id="PS51737">
    <property type="entry name" value="RECOMBINASE_DNA_BIND"/>
    <property type="match status" value="1"/>
</dbReference>
<evidence type="ECO:0000256" key="1">
    <source>
        <dbReference type="SAM" id="Coils"/>
    </source>
</evidence>
<dbReference type="InterPro" id="IPR036162">
    <property type="entry name" value="Resolvase-like_N_sf"/>
</dbReference>
<dbReference type="SMART" id="SM00857">
    <property type="entry name" value="Resolvase"/>
    <property type="match status" value="1"/>
</dbReference>
<keyword evidence="1" id="KW-0175">Coiled coil</keyword>
<feature type="coiled-coil region" evidence="1">
    <location>
        <begin position="444"/>
        <end position="471"/>
    </location>
</feature>
<evidence type="ECO:0000313" key="5">
    <source>
        <dbReference type="Proteomes" id="UP001222800"/>
    </source>
</evidence>
<dbReference type="Gene3D" id="3.90.1750.20">
    <property type="entry name" value="Putative Large Serine Recombinase, Chain B, Domain 2"/>
    <property type="match status" value="1"/>
</dbReference>
<dbReference type="Pfam" id="PF00239">
    <property type="entry name" value="Resolvase"/>
    <property type="match status" value="1"/>
</dbReference>
<organism evidence="4 5">
    <name type="scientific">Tepidibacter hydrothermalis</name>
    <dbReference type="NCBI Taxonomy" id="3036126"/>
    <lineage>
        <taxon>Bacteria</taxon>
        <taxon>Bacillati</taxon>
        <taxon>Bacillota</taxon>
        <taxon>Clostridia</taxon>
        <taxon>Peptostreptococcales</taxon>
        <taxon>Peptostreptococcaceae</taxon>
        <taxon>Tepidibacter</taxon>
    </lineage>
</organism>
<evidence type="ECO:0000259" key="2">
    <source>
        <dbReference type="PROSITE" id="PS51736"/>
    </source>
</evidence>
<accession>A0ABY8EGK8</accession>
<dbReference type="Pfam" id="PF13408">
    <property type="entry name" value="Zn_ribbon_recom"/>
    <property type="match status" value="1"/>
</dbReference>
<proteinExistence type="predicted"/>
<dbReference type="CDD" id="cd00338">
    <property type="entry name" value="Ser_Recombinase"/>
    <property type="match status" value="1"/>
</dbReference>
<dbReference type="InterPro" id="IPR038109">
    <property type="entry name" value="DNA_bind_recomb_sf"/>
</dbReference>
<dbReference type="PANTHER" id="PTHR30461:SF23">
    <property type="entry name" value="DNA RECOMBINASE-RELATED"/>
    <property type="match status" value="1"/>
</dbReference>
<sequence length="580" mass="67083">MSNVKVIEARKETRRNRKVVLQQSRVAAYCRVSTDSEEQKLSYNSQVKYYKEMVKSNPEWELVDIYADEGISGTQASKRMDFQRMINDAVDGKIDLIITKSISRFARNTLDTLKYVRLLKEKNIAIMFEKENINTLTMNGEMLLVILSSLAQQESESISANVKMGLKMKMKRGELVGYNGCLGYDYNKEDKSISINEEEAEIVRYIFKRYIEGAGAFVIAKELTKLEYKTKRGSTKWHESTIRGIIKNEKYKGDVLLGKTFTVDPITHRRLENFGEEEKYYVENHHEPIISEEMFEKAQMIMKKRSSRHNNKGRNEKFSRKHAFSSLCKCSYCGGTLIRRKWHSGTNHEKFTWQCSTSIRNGRKACAHSKAIDENIFKKAFVQGYNRLSTNNRDMISEFLDNVEKALDVPKCQEELSKIKCEISKVEDKGQNLVELRINEKIALDVYEQKYDEINNKLKELNEAKREIALSLDGEKSISNRIKNFRNAFDKNEKMDEFDRDIFESLVEKVVVGSQDEEGNPKPYTIYFVLKAGLKFDEEVLKNLKNNDLSELGFKPFSLQSDEALIPCLHTTNEPCGVCS</sequence>